<sequence length="537" mass="60850">MILNRWYVASSSDWKYFFSTASGFPSTHIARRKYDPGRDTDQNSVSSVSDSDYSTDNEDESQRRKMPKVRLFVQQIADQIRSLYEISSLLRRPTVTNKFIRSVNIGLEADTLQGLDNIHINSAFGIFDNSHIIEKVLQWRGLGKGLRSVNFFYEDVAPVRGTLNYPGIQDIQWFCQRLAKANTRRREQLQYWKTHPYDPNQIITSANLVGDSVITQKEDSQSQGSTLKLPNPHVLHEGPKSASSKQSISTVALSDVHDTGTNVRPRTIYTPTAIGRDRAISIPGPPRTKDGEITFQCPYCGMKLGFKDMTRQLWKRHVFRDLRPYICTFEHCHNAGKLFSSRHEWKYHEFQIHRREYMCQRCGNRCAGRKEMLKHLQGHYGDPIPLAQMDIILDLCDRQVDPSDNHTESCILCGEEIPLSKWHDHVATHMENLSGFVLPAPEDDEVETEGSVISGRADIMDSSDDSTGFASKASSLGFSAAGDHDQIPADFAKILADEEPGYTSKLSVWKVIGEDDISILSPRQYPPPSSELKPEHT</sequence>
<dbReference type="GO" id="GO:0008270">
    <property type="term" value="F:zinc ion binding"/>
    <property type="evidence" value="ECO:0007669"/>
    <property type="project" value="UniProtKB-KW"/>
</dbReference>
<evidence type="ECO:0000256" key="2">
    <source>
        <dbReference type="SAM" id="MobiDB-lite"/>
    </source>
</evidence>
<gene>
    <name evidence="4" type="ORF">E0Z10_g6057</name>
</gene>
<evidence type="ECO:0000259" key="3">
    <source>
        <dbReference type="PROSITE" id="PS50157"/>
    </source>
</evidence>
<feature type="region of interest" description="Disordered" evidence="2">
    <location>
        <begin position="31"/>
        <end position="66"/>
    </location>
</feature>
<keyword evidence="1" id="KW-0862">Zinc</keyword>
<evidence type="ECO:0000256" key="1">
    <source>
        <dbReference type="PROSITE-ProRule" id="PRU00042"/>
    </source>
</evidence>
<dbReference type="PROSITE" id="PS50157">
    <property type="entry name" value="ZINC_FINGER_C2H2_2"/>
    <property type="match status" value="1"/>
</dbReference>
<dbReference type="Proteomes" id="UP000297716">
    <property type="component" value="Unassembled WGS sequence"/>
</dbReference>
<feature type="compositionally biased region" description="Basic and acidic residues" evidence="2">
    <location>
        <begin position="32"/>
        <end position="41"/>
    </location>
</feature>
<protein>
    <recommendedName>
        <fullName evidence="3">C2H2-type domain-containing protein</fullName>
    </recommendedName>
</protein>
<reference evidence="4 5" key="1">
    <citation type="submission" date="2019-03" db="EMBL/GenBank/DDBJ databases">
        <title>Draft genome sequence of Xylaria hypoxylon DSM 108379, a ubiquitous saprotrophic-parasitic fungi on hardwood.</title>
        <authorList>
            <person name="Buettner E."/>
            <person name="Leonhardt S."/>
            <person name="Gebauer A.M."/>
            <person name="Liers C."/>
            <person name="Hofrichter M."/>
            <person name="Kellner H."/>
        </authorList>
    </citation>
    <scope>NUCLEOTIDE SEQUENCE [LARGE SCALE GENOMIC DNA]</scope>
    <source>
        <strain evidence="4 5">DSM 108379</strain>
    </source>
</reference>
<dbReference type="InterPro" id="IPR058925">
    <property type="entry name" value="zf-C2H2_AcuF"/>
</dbReference>
<dbReference type="STRING" id="37992.A0A4Z0YTH5"/>
<dbReference type="SMART" id="SM00355">
    <property type="entry name" value="ZnF_C2H2"/>
    <property type="match status" value="2"/>
</dbReference>
<name>A0A4Z0YTH5_9PEZI</name>
<feature type="compositionally biased region" description="Low complexity" evidence="2">
    <location>
        <begin position="42"/>
        <end position="52"/>
    </location>
</feature>
<dbReference type="PANTHER" id="PTHR35391:SF7">
    <property type="entry name" value="C2H2-TYPE DOMAIN-CONTAINING PROTEIN"/>
    <property type="match status" value="1"/>
</dbReference>
<comment type="caution">
    <text evidence="4">The sequence shown here is derived from an EMBL/GenBank/DDBJ whole genome shotgun (WGS) entry which is preliminary data.</text>
</comment>
<accession>A0A4Z0YTH5</accession>
<keyword evidence="5" id="KW-1185">Reference proteome</keyword>
<feature type="domain" description="C2H2-type" evidence="3">
    <location>
        <begin position="357"/>
        <end position="384"/>
    </location>
</feature>
<proteinExistence type="predicted"/>
<dbReference type="AlphaFoldDB" id="A0A4Z0YTH5"/>
<feature type="region of interest" description="Disordered" evidence="2">
    <location>
        <begin position="217"/>
        <end position="246"/>
    </location>
</feature>
<keyword evidence="1" id="KW-0863">Zinc-finger</keyword>
<dbReference type="OrthoDB" id="6133115at2759"/>
<evidence type="ECO:0000313" key="5">
    <source>
        <dbReference type="Proteomes" id="UP000297716"/>
    </source>
</evidence>
<dbReference type="Pfam" id="PF26082">
    <property type="entry name" value="zf-C2H2_AcuF"/>
    <property type="match status" value="1"/>
</dbReference>
<organism evidence="4 5">
    <name type="scientific">Xylaria hypoxylon</name>
    <dbReference type="NCBI Taxonomy" id="37992"/>
    <lineage>
        <taxon>Eukaryota</taxon>
        <taxon>Fungi</taxon>
        <taxon>Dikarya</taxon>
        <taxon>Ascomycota</taxon>
        <taxon>Pezizomycotina</taxon>
        <taxon>Sordariomycetes</taxon>
        <taxon>Xylariomycetidae</taxon>
        <taxon>Xylariales</taxon>
        <taxon>Xylariaceae</taxon>
        <taxon>Xylaria</taxon>
    </lineage>
</organism>
<evidence type="ECO:0000313" key="4">
    <source>
        <dbReference type="EMBL" id="TGJ82701.1"/>
    </source>
</evidence>
<dbReference type="PROSITE" id="PS00028">
    <property type="entry name" value="ZINC_FINGER_C2H2_1"/>
    <property type="match status" value="1"/>
</dbReference>
<dbReference type="InterPro" id="IPR013087">
    <property type="entry name" value="Znf_C2H2_type"/>
</dbReference>
<keyword evidence="1" id="KW-0479">Metal-binding</keyword>
<dbReference type="EMBL" id="SKBN01000118">
    <property type="protein sequence ID" value="TGJ82701.1"/>
    <property type="molecule type" value="Genomic_DNA"/>
</dbReference>
<dbReference type="PANTHER" id="PTHR35391">
    <property type="entry name" value="C2H2-TYPE DOMAIN-CONTAINING PROTEIN-RELATED"/>
    <property type="match status" value="1"/>
</dbReference>